<dbReference type="PANTHER" id="PTHR30531">
    <property type="entry name" value="FLAGELLAR BIOSYNTHETIC PROTEIN FLHB"/>
    <property type="match status" value="1"/>
</dbReference>
<accession>A0AAD1YG10</accession>
<reference evidence="1" key="1">
    <citation type="submission" date="2022-10" db="EMBL/GenBank/DDBJ databases">
        <authorList>
            <person name="Aires J."/>
            <person name="Mesa V."/>
        </authorList>
    </citation>
    <scope>NUCLEOTIDE SEQUENCE</scope>
    <source>
        <strain evidence="1">Clostridium neonatale JD116</strain>
    </source>
</reference>
<dbReference type="InterPro" id="IPR006135">
    <property type="entry name" value="T3SS_substrate_exporter"/>
</dbReference>
<dbReference type="InterPro" id="IPR029025">
    <property type="entry name" value="T3SS_substrate_exporter_C"/>
</dbReference>
<evidence type="ECO:0000313" key="2">
    <source>
        <dbReference type="Proteomes" id="UP001189143"/>
    </source>
</evidence>
<keyword evidence="1" id="KW-0282">Flagellum</keyword>
<dbReference type="SUPFAM" id="SSF160544">
    <property type="entry name" value="EscU C-terminal domain-like"/>
    <property type="match status" value="1"/>
</dbReference>
<keyword evidence="1" id="KW-0966">Cell projection</keyword>
<name>A0AAD1YG10_9CLOT</name>
<dbReference type="AlphaFoldDB" id="A0AAD1YG10"/>
<sequence>MRIYRYARSVAEHMNQRKKAAALKYEYNSDAPIVAASGMGHIADKILERAEENNVPIVYNKELTDLLCNVDVGDEIPTELYEAVAHVIAFVTDLDKKL</sequence>
<protein>
    <submittedName>
        <fullName evidence="1">Flagellar biosynthesis protein</fullName>
    </submittedName>
</protein>
<gene>
    <name evidence="1" type="ORF">CNEO2_30029</name>
</gene>
<dbReference type="Proteomes" id="UP001189143">
    <property type="component" value="Unassembled WGS sequence"/>
</dbReference>
<evidence type="ECO:0000313" key="1">
    <source>
        <dbReference type="EMBL" id="CAI3619003.1"/>
    </source>
</evidence>
<dbReference type="PANTHER" id="PTHR30531:SF12">
    <property type="entry name" value="FLAGELLAR BIOSYNTHETIC PROTEIN FLHB"/>
    <property type="match status" value="1"/>
</dbReference>
<keyword evidence="1" id="KW-0969">Cilium</keyword>
<organism evidence="1 2">
    <name type="scientific">Clostridium neonatale</name>
    <dbReference type="NCBI Taxonomy" id="137838"/>
    <lineage>
        <taxon>Bacteria</taxon>
        <taxon>Bacillati</taxon>
        <taxon>Bacillota</taxon>
        <taxon>Clostridia</taxon>
        <taxon>Eubacteriales</taxon>
        <taxon>Clostridiaceae</taxon>
        <taxon>Clostridium</taxon>
    </lineage>
</organism>
<dbReference type="Pfam" id="PF01312">
    <property type="entry name" value="Bac_export_2"/>
    <property type="match status" value="1"/>
</dbReference>
<comment type="caution">
    <text evidence="1">The sequence shown here is derived from an EMBL/GenBank/DDBJ whole genome shotgun (WGS) entry which is preliminary data.</text>
</comment>
<dbReference type="GO" id="GO:0005886">
    <property type="term" value="C:plasma membrane"/>
    <property type="evidence" value="ECO:0007669"/>
    <property type="project" value="TreeGrafter"/>
</dbReference>
<proteinExistence type="predicted"/>
<dbReference type="EMBL" id="CAMTCP010000237">
    <property type="protein sequence ID" value="CAI3619003.1"/>
    <property type="molecule type" value="Genomic_DNA"/>
</dbReference>
<dbReference type="GO" id="GO:0009306">
    <property type="term" value="P:protein secretion"/>
    <property type="evidence" value="ECO:0007669"/>
    <property type="project" value="InterPro"/>
</dbReference>
<dbReference type="Gene3D" id="3.40.1690.10">
    <property type="entry name" value="secretion proteins EscU"/>
    <property type="match status" value="1"/>
</dbReference>